<dbReference type="PANTHER" id="PTHR13763:SF6">
    <property type="entry name" value="OS05G0486600 PROTEIN"/>
    <property type="match status" value="1"/>
</dbReference>
<evidence type="ECO:0000256" key="1">
    <source>
        <dbReference type="ARBA" id="ARBA00004123"/>
    </source>
</evidence>
<evidence type="ECO:0000313" key="14">
    <source>
        <dbReference type="EMBL" id="KAJ4819874.1"/>
    </source>
</evidence>
<dbReference type="Gene3D" id="3.30.40.10">
    <property type="entry name" value="Zinc/RING finger domain, C3HC4 (zinc finger)"/>
    <property type="match status" value="2"/>
</dbReference>
<dbReference type="InterPro" id="IPR001841">
    <property type="entry name" value="Znf_RING"/>
</dbReference>
<evidence type="ECO:0000256" key="6">
    <source>
        <dbReference type="ARBA" id="ARBA00022833"/>
    </source>
</evidence>
<feature type="domain" description="RING-type" evidence="11">
    <location>
        <begin position="30"/>
        <end position="66"/>
    </location>
</feature>
<dbReference type="Proteomes" id="UP001140206">
    <property type="component" value="Chromosome 1"/>
</dbReference>
<dbReference type="InterPro" id="IPR036420">
    <property type="entry name" value="BRCT_dom_sf"/>
</dbReference>
<keyword evidence="5 9" id="KW-0863">Zinc-finger</keyword>
<dbReference type="PROSITE" id="PS50172">
    <property type="entry name" value="BRCT"/>
    <property type="match status" value="1"/>
</dbReference>
<feature type="domain" description="PHD-type" evidence="13">
    <location>
        <begin position="217"/>
        <end position="339"/>
    </location>
</feature>
<evidence type="ECO:0000256" key="7">
    <source>
        <dbReference type="ARBA" id="ARBA00023204"/>
    </source>
</evidence>
<evidence type="ECO:0000256" key="9">
    <source>
        <dbReference type="PROSITE-ProRule" id="PRU00175"/>
    </source>
</evidence>
<evidence type="ECO:0000259" key="13">
    <source>
        <dbReference type="PROSITE" id="PS51805"/>
    </source>
</evidence>
<evidence type="ECO:0000256" key="4">
    <source>
        <dbReference type="ARBA" id="ARBA00022763"/>
    </source>
</evidence>
<evidence type="ECO:0000259" key="11">
    <source>
        <dbReference type="PROSITE" id="PS50089"/>
    </source>
</evidence>
<dbReference type="PROSITE" id="PS51805">
    <property type="entry name" value="EPHD"/>
    <property type="match status" value="1"/>
</dbReference>
<dbReference type="AlphaFoldDB" id="A0AAV8HQK3"/>
<dbReference type="SMART" id="SM00292">
    <property type="entry name" value="BRCT"/>
    <property type="match status" value="1"/>
</dbReference>
<evidence type="ECO:0000313" key="15">
    <source>
        <dbReference type="Proteomes" id="UP001140206"/>
    </source>
</evidence>
<dbReference type="GO" id="GO:0004842">
    <property type="term" value="F:ubiquitin-protein transferase activity"/>
    <property type="evidence" value="ECO:0007669"/>
    <property type="project" value="TreeGrafter"/>
</dbReference>
<dbReference type="InterPro" id="IPR013083">
    <property type="entry name" value="Znf_RING/FYVE/PHD"/>
</dbReference>
<dbReference type="InterPro" id="IPR031099">
    <property type="entry name" value="BRCA1-associated"/>
</dbReference>
<dbReference type="SUPFAM" id="SSF52113">
    <property type="entry name" value="BRCT domain"/>
    <property type="match status" value="1"/>
</dbReference>
<keyword evidence="6" id="KW-0862">Zinc</keyword>
<keyword evidence="8" id="KW-0539">Nucleus</keyword>
<dbReference type="PANTHER" id="PTHR13763">
    <property type="entry name" value="BREAST CANCER TYPE 1 SUSCEPTIBILITY PROTEIN BRCA1"/>
    <property type="match status" value="1"/>
</dbReference>
<dbReference type="GO" id="GO:0008270">
    <property type="term" value="F:zinc ion binding"/>
    <property type="evidence" value="ECO:0007669"/>
    <property type="project" value="UniProtKB-KW"/>
</dbReference>
<comment type="caution">
    <text evidence="14">The sequence shown here is derived from an EMBL/GenBank/DDBJ whole genome shotgun (WGS) entry which is preliminary data.</text>
</comment>
<dbReference type="InterPro" id="IPR001357">
    <property type="entry name" value="BRCT_dom"/>
</dbReference>
<organism evidence="14 15">
    <name type="scientific">Rhynchospora pubera</name>
    <dbReference type="NCBI Taxonomy" id="906938"/>
    <lineage>
        <taxon>Eukaryota</taxon>
        <taxon>Viridiplantae</taxon>
        <taxon>Streptophyta</taxon>
        <taxon>Embryophyta</taxon>
        <taxon>Tracheophyta</taxon>
        <taxon>Spermatophyta</taxon>
        <taxon>Magnoliopsida</taxon>
        <taxon>Liliopsida</taxon>
        <taxon>Poales</taxon>
        <taxon>Cyperaceae</taxon>
        <taxon>Cyperoideae</taxon>
        <taxon>Rhynchosporeae</taxon>
        <taxon>Rhynchospora</taxon>
    </lineage>
</organism>
<keyword evidence="3" id="KW-0677">Repeat</keyword>
<keyword evidence="4" id="KW-0227">DNA damage</keyword>
<feature type="domain" description="BRCT" evidence="12">
    <location>
        <begin position="396"/>
        <end position="483"/>
    </location>
</feature>
<evidence type="ECO:0000256" key="3">
    <source>
        <dbReference type="ARBA" id="ARBA00022737"/>
    </source>
</evidence>
<dbReference type="InterPro" id="IPR034732">
    <property type="entry name" value="EPHD"/>
</dbReference>
<dbReference type="EMBL" id="JAMFTS010000001">
    <property type="protein sequence ID" value="KAJ4819874.1"/>
    <property type="molecule type" value="Genomic_DNA"/>
</dbReference>
<accession>A0AAV8HQK3</accession>
<dbReference type="GO" id="GO:0005634">
    <property type="term" value="C:nucleus"/>
    <property type="evidence" value="ECO:0007669"/>
    <property type="project" value="UniProtKB-SubCell"/>
</dbReference>
<keyword evidence="15" id="KW-1185">Reference proteome</keyword>
<keyword evidence="2" id="KW-0479">Metal-binding</keyword>
<evidence type="ECO:0000256" key="5">
    <source>
        <dbReference type="ARBA" id="ARBA00022771"/>
    </source>
</evidence>
<evidence type="ECO:0000259" key="12">
    <source>
        <dbReference type="PROSITE" id="PS50172"/>
    </source>
</evidence>
<gene>
    <name evidence="14" type="ORF">LUZ62_032440</name>
</gene>
<dbReference type="PROSITE" id="PS50089">
    <property type="entry name" value="ZF_RING_2"/>
    <property type="match status" value="1"/>
</dbReference>
<dbReference type="Pfam" id="PF14447">
    <property type="entry name" value="Prok-RING_4"/>
    <property type="match status" value="1"/>
</dbReference>
<sequence>MEGAGKGMNPNGSLSPILSALRAMEENLKCLICKKLLQEPTLMTCDHIFCRECIPKYMVSLCPICKARFLSKNLRPAPYIEDMLKRYREIEASIKNANSNSVSPVGAFVEESTLIPTAQSCESISASQINNSCQQDSTESSEAIAPPGCREFTPVPPGLNKKEKPNASVMKDSCSVSCMNPSSNTRRNKRTERKELAGSSVKRKKLMSSRVPHGLYEDKCIFCHSSRQNIEGFGELLCIQDGKVVVEPDKSSKARVLQAHEFCLHWAPWIYYQGDQIMNLESEIRRTSKLTCAKCNLKGAALGCFYEPCPKSYHPSCAYQVLGCRWDTENYNMLCPEHVSKKLPCDSGSCHSDRGATADVCRPALREQPNQLGKIVQRQQSKGYSLTKTEACKLSTPKMVLLGLHLSLPEKEMLARFSDKFGAILSTEWSNDVTHVVTSSCIQLSHAYEVMMAILHGTWIITIEWIKESLEEGGMPEEESYEVKEDFNGPIEGPRKGRLRAAGKAPNLFARIGFSLSKDFPRSTECRLKKLLVAGSGKVLEEGSMMDSASNRRLLTTYLVYNGELLQESGSSRMDQLLDLANRIRCAQIVSHKRVEEAIVNFDTDVFNKEWFD</sequence>
<protein>
    <submittedName>
        <fullName evidence="14">Protein BREAST CANCER SUSCEPTIBILITY 1-like protein</fullName>
    </submittedName>
</protein>
<dbReference type="Gene3D" id="3.40.50.10190">
    <property type="entry name" value="BRCT domain"/>
    <property type="match status" value="1"/>
</dbReference>
<dbReference type="InterPro" id="IPR017907">
    <property type="entry name" value="Znf_RING_CS"/>
</dbReference>
<reference evidence="14" key="1">
    <citation type="submission" date="2022-08" db="EMBL/GenBank/DDBJ databases">
        <authorList>
            <person name="Marques A."/>
        </authorList>
    </citation>
    <scope>NUCLEOTIDE SEQUENCE</scope>
    <source>
        <strain evidence="14">RhyPub2mFocal</strain>
        <tissue evidence="14">Leaves</tissue>
    </source>
</reference>
<dbReference type="GO" id="GO:0000724">
    <property type="term" value="P:double-strand break repair via homologous recombination"/>
    <property type="evidence" value="ECO:0007669"/>
    <property type="project" value="TreeGrafter"/>
</dbReference>
<dbReference type="GO" id="GO:0045944">
    <property type="term" value="P:positive regulation of transcription by RNA polymerase II"/>
    <property type="evidence" value="ECO:0007669"/>
    <property type="project" value="TreeGrafter"/>
</dbReference>
<feature type="region of interest" description="Disordered" evidence="10">
    <location>
        <begin position="177"/>
        <end position="200"/>
    </location>
</feature>
<dbReference type="Pfam" id="PF00533">
    <property type="entry name" value="BRCT"/>
    <property type="match status" value="1"/>
</dbReference>
<evidence type="ECO:0000256" key="10">
    <source>
        <dbReference type="SAM" id="MobiDB-lite"/>
    </source>
</evidence>
<dbReference type="SMART" id="SM00184">
    <property type="entry name" value="RING"/>
    <property type="match status" value="1"/>
</dbReference>
<keyword evidence="7" id="KW-0234">DNA repair</keyword>
<dbReference type="PROSITE" id="PS00518">
    <property type="entry name" value="ZF_RING_1"/>
    <property type="match status" value="1"/>
</dbReference>
<dbReference type="SUPFAM" id="SSF57850">
    <property type="entry name" value="RING/U-box"/>
    <property type="match status" value="1"/>
</dbReference>
<comment type="subcellular location">
    <subcellularLocation>
        <location evidence="1">Nucleus</location>
    </subcellularLocation>
</comment>
<proteinExistence type="predicted"/>
<evidence type="ECO:0000256" key="8">
    <source>
        <dbReference type="ARBA" id="ARBA00023242"/>
    </source>
</evidence>
<dbReference type="Pfam" id="PF13771">
    <property type="entry name" value="zf-HC5HC2H"/>
    <property type="match status" value="1"/>
</dbReference>
<evidence type="ECO:0000256" key="2">
    <source>
        <dbReference type="ARBA" id="ARBA00022723"/>
    </source>
</evidence>
<name>A0AAV8HQK3_9POAL</name>